<feature type="domain" description="PAC" evidence="3">
    <location>
        <begin position="359"/>
        <end position="416"/>
    </location>
</feature>
<dbReference type="PROSITE" id="PS50113">
    <property type="entry name" value="PAC"/>
    <property type="match status" value="2"/>
</dbReference>
<name>A0A5D0MA90_9BACT</name>
<evidence type="ECO:0000256" key="1">
    <source>
        <dbReference type="SAM" id="Coils"/>
    </source>
</evidence>
<dbReference type="InterPro" id="IPR000160">
    <property type="entry name" value="GGDEF_dom"/>
</dbReference>
<organism evidence="5 6">
    <name type="scientific">Candidatus Mcinerneyibacterium aminivorans</name>
    <dbReference type="NCBI Taxonomy" id="2703815"/>
    <lineage>
        <taxon>Bacteria</taxon>
        <taxon>Candidatus Macinerneyibacteriota</taxon>
        <taxon>Candidatus Mcinerneyibacteria</taxon>
        <taxon>Candidatus Mcinerneyibacteriales</taxon>
        <taxon>Candidatus Mcinerneyibacteriaceae</taxon>
        <taxon>Candidatus Mcinerneyibacterium</taxon>
    </lineage>
</organism>
<dbReference type="Gene3D" id="3.30.70.270">
    <property type="match status" value="1"/>
</dbReference>
<dbReference type="SUPFAM" id="SSF55785">
    <property type="entry name" value="PYP-like sensor domain (PAS domain)"/>
    <property type="match status" value="2"/>
</dbReference>
<dbReference type="PANTHER" id="PTHR44757">
    <property type="entry name" value="DIGUANYLATE CYCLASE DGCP"/>
    <property type="match status" value="1"/>
</dbReference>
<evidence type="ECO:0000259" key="2">
    <source>
        <dbReference type="PROSITE" id="PS50112"/>
    </source>
</evidence>
<dbReference type="PROSITE" id="PS50887">
    <property type="entry name" value="GGDEF"/>
    <property type="match status" value="1"/>
</dbReference>
<feature type="domain" description="PAS" evidence="2">
    <location>
        <begin position="298"/>
        <end position="344"/>
    </location>
</feature>
<protein>
    <submittedName>
        <fullName evidence="5">Diguanylate cyclase</fullName>
    </submittedName>
</protein>
<dbReference type="PANTHER" id="PTHR44757:SF2">
    <property type="entry name" value="BIOFILM ARCHITECTURE MAINTENANCE PROTEIN MBAA"/>
    <property type="match status" value="1"/>
</dbReference>
<dbReference type="InterPro" id="IPR029787">
    <property type="entry name" value="Nucleotide_cyclase"/>
</dbReference>
<dbReference type="InterPro" id="IPR052155">
    <property type="entry name" value="Biofilm_reg_signaling"/>
</dbReference>
<accession>A0A5D0MA90</accession>
<dbReference type="SUPFAM" id="SSF55073">
    <property type="entry name" value="Nucleotide cyclase"/>
    <property type="match status" value="1"/>
</dbReference>
<dbReference type="Gene3D" id="3.30.450.20">
    <property type="entry name" value="PAS domain"/>
    <property type="match status" value="2"/>
</dbReference>
<dbReference type="InterPro" id="IPR043128">
    <property type="entry name" value="Rev_trsase/Diguanyl_cyclase"/>
</dbReference>
<evidence type="ECO:0000313" key="6">
    <source>
        <dbReference type="Proteomes" id="UP000324143"/>
    </source>
</evidence>
<gene>
    <name evidence="5" type="ORF">FXF47_07925</name>
</gene>
<dbReference type="SMART" id="SM00091">
    <property type="entry name" value="PAS"/>
    <property type="match status" value="2"/>
</dbReference>
<evidence type="ECO:0000259" key="3">
    <source>
        <dbReference type="PROSITE" id="PS50113"/>
    </source>
</evidence>
<dbReference type="SMART" id="SM00267">
    <property type="entry name" value="GGDEF"/>
    <property type="match status" value="1"/>
</dbReference>
<dbReference type="InterPro" id="IPR000700">
    <property type="entry name" value="PAS-assoc_C"/>
</dbReference>
<sequence>MNKVLLMLTCNNKGKVKRIIKNSFPNKIKLKSDDLLTKIILSEDYEKLSNFFENIEDKDALLNWTINIKKGNNTINCYFSGATLNEHILILIGENKTKGINFFNELVKINNEQTNIIRKQQKEKKNSHNSNIYHDNEQAQNEQNFYDKFTKLNNDLTNIKRKLEKKNKQLSFEKNKIETIIENIPEGIITVNSDGIISIANNTARKLLGNSIKLQDGQLSDKFKIIDIKSKNSLKKELKQLYTRGNKNINSKRVSLRKSDGEELQIRFSASPLKENNITRGAIIAFNDISEKLKREKELKELSLALQNINDSVIITDQNNSIVYVNKSFLDTYNYTKKEIIGKNPKILKSESDFDRNQIFKEEKIIQNYHITKNGENIPVSVSKAPIKDKNANNNGYVMVIKDISEIKKLEEKLRKNAIFDQLTNALNKKAGITFLRKQIEEVNRHGGNFLLIFADMNNLKHINDNFGHEEGNFAIKKLSEIIQNNLRDSDIFFRYGGDEFILLVNHCPKNYCKKVWNRIKSKIRSFNKNSNKPYKLSVSKGMVEYKKSFNLTAEELIKKADKKMYAEKKAYHKKND</sequence>
<proteinExistence type="predicted"/>
<keyword evidence="1" id="KW-0175">Coiled coil</keyword>
<dbReference type="InterPro" id="IPR000014">
    <property type="entry name" value="PAS"/>
</dbReference>
<dbReference type="NCBIfam" id="TIGR00229">
    <property type="entry name" value="sensory_box"/>
    <property type="match status" value="2"/>
</dbReference>
<dbReference type="InterPro" id="IPR035965">
    <property type="entry name" value="PAS-like_dom_sf"/>
</dbReference>
<feature type="domain" description="PAC" evidence="3">
    <location>
        <begin position="250"/>
        <end position="301"/>
    </location>
</feature>
<reference evidence="5" key="1">
    <citation type="submission" date="2019-08" db="EMBL/GenBank/DDBJ databases">
        <title>Genomic characterization of a novel candidate phylum (ARYD3) from a high temperature, high salinity tertiary oil reservoir in north central Oklahoma, USA.</title>
        <authorList>
            <person name="Youssef N.H."/>
            <person name="Yadav A."/>
            <person name="Elshahed M.S."/>
        </authorList>
    </citation>
    <scope>NUCLEOTIDE SEQUENCE [LARGE SCALE GENOMIC DNA]</scope>
    <source>
        <strain evidence="5">ARYD3</strain>
    </source>
</reference>
<dbReference type="NCBIfam" id="TIGR00254">
    <property type="entry name" value="GGDEF"/>
    <property type="match status" value="1"/>
</dbReference>
<feature type="domain" description="PAS" evidence="2">
    <location>
        <begin position="173"/>
        <end position="245"/>
    </location>
</feature>
<dbReference type="EMBL" id="VSIX01000089">
    <property type="protein sequence ID" value="TYB30694.1"/>
    <property type="molecule type" value="Genomic_DNA"/>
</dbReference>
<dbReference type="Pfam" id="PF13426">
    <property type="entry name" value="PAS_9"/>
    <property type="match status" value="2"/>
</dbReference>
<dbReference type="CDD" id="cd00130">
    <property type="entry name" value="PAS"/>
    <property type="match status" value="2"/>
</dbReference>
<comment type="caution">
    <text evidence="5">The sequence shown here is derived from an EMBL/GenBank/DDBJ whole genome shotgun (WGS) entry which is preliminary data.</text>
</comment>
<dbReference type="Pfam" id="PF00990">
    <property type="entry name" value="GGDEF"/>
    <property type="match status" value="1"/>
</dbReference>
<evidence type="ECO:0000259" key="4">
    <source>
        <dbReference type="PROSITE" id="PS50887"/>
    </source>
</evidence>
<feature type="domain" description="GGDEF" evidence="4">
    <location>
        <begin position="448"/>
        <end position="577"/>
    </location>
</feature>
<dbReference type="PROSITE" id="PS50112">
    <property type="entry name" value="PAS"/>
    <property type="match status" value="2"/>
</dbReference>
<dbReference type="CDD" id="cd01949">
    <property type="entry name" value="GGDEF"/>
    <property type="match status" value="1"/>
</dbReference>
<keyword evidence="6" id="KW-1185">Reference proteome</keyword>
<dbReference type="AlphaFoldDB" id="A0A5D0MA90"/>
<feature type="coiled-coil region" evidence="1">
    <location>
        <begin position="146"/>
        <end position="183"/>
    </location>
</feature>
<evidence type="ECO:0000313" key="5">
    <source>
        <dbReference type="EMBL" id="TYB30694.1"/>
    </source>
</evidence>
<dbReference type="Proteomes" id="UP000324143">
    <property type="component" value="Unassembled WGS sequence"/>
</dbReference>